<gene>
    <name evidence="2" type="ORF">A2531_01340</name>
</gene>
<proteinExistence type="predicted"/>
<keyword evidence="1" id="KW-0175">Coiled coil</keyword>
<evidence type="ECO:0000256" key="1">
    <source>
        <dbReference type="SAM" id="Coils"/>
    </source>
</evidence>
<sequence length="317" mass="37578">MTLAKSKEMQEIPKHFLFSKKEINMKVVLSTTKHNYIYGHCFGQAFTNLSFGNPGFYERFKALLEEKPDFDTKHFEKSQLIDNIFGKVKNIDGIIDPEVQFALTTNCGCDEIRKDFNLPKNWYYSFLHNINYKKNSTMFYGYFYVKHNIDKKTLMDKSTLLELLSGIMQLGEKCCLRNVRNYEHSRKLKYLPFTISPEYVYYFPLLSTEGIKQGIEIFQKVLDKLLPLMYKIPEILEKMETAIKIEEKIKKLEKESNELKEIFGIDKPEDSFQFQKNILIKKQQELEILLKPFKKKFAFVYKGFKGPKDVMYFQPSY</sequence>
<name>A0A1F5TQM5_9BACT</name>
<evidence type="ECO:0000313" key="3">
    <source>
        <dbReference type="Proteomes" id="UP000177579"/>
    </source>
</evidence>
<feature type="coiled-coil region" evidence="1">
    <location>
        <begin position="235"/>
        <end position="262"/>
    </location>
</feature>
<reference evidence="2 3" key="1">
    <citation type="journal article" date="2016" name="Nat. Commun.">
        <title>Thousands of microbial genomes shed light on interconnected biogeochemical processes in an aquifer system.</title>
        <authorList>
            <person name="Anantharaman K."/>
            <person name="Brown C.T."/>
            <person name="Hug L.A."/>
            <person name="Sharon I."/>
            <person name="Castelle C.J."/>
            <person name="Probst A.J."/>
            <person name="Thomas B.C."/>
            <person name="Singh A."/>
            <person name="Wilkins M.J."/>
            <person name="Karaoz U."/>
            <person name="Brodie E.L."/>
            <person name="Williams K.H."/>
            <person name="Hubbard S.S."/>
            <person name="Banfield J.F."/>
        </authorList>
    </citation>
    <scope>NUCLEOTIDE SEQUENCE [LARGE SCALE GENOMIC DNA]</scope>
</reference>
<organism evidence="2 3">
    <name type="scientific">Candidatus Falkowbacteria bacterium RIFOXYD2_FULL_34_120</name>
    <dbReference type="NCBI Taxonomy" id="1798007"/>
    <lineage>
        <taxon>Bacteria</taxon>
        <taxon>Candidatus Falkowiibacteriota</taxon>
    </lineage>
</organism>
<dbReference type="Proteomes" id="UP000177579">
    <property type="component" value="Unassembled WGS sequence"/>
</dbReference>
<evidence type="ECO:0000313" key="2">
    <source>
        <dbReference type="EMBL" id="OGF41148.1"/>
    </source>
</evidence>
<protein>
    <submittedName>
        <fullName evidence="2">Uncharacterized protein</fullName>
    </submittedName>
</protein>
<accession>A0A1F5TQM5</accession>
<dbReference type="EMBL" id="MFGO01000013">
    <property type="protein sequence ID" value="OGF41148.1"/>
    <property type="molecule type" value="Genomic_DNA"/>
</dbReference>
<dbReference type="AlphaFoldDB" id="A0A1F5TQM5"/>
<comment type="caution">
    <text evidence="2">The sequence shown here is derived from an EMBL/GenBank/DDBJ whole genome shotgun (WGS) entry which is preliminary data.</text>
</comment>